<proteinExistence type="predicted"/>
<name>A0ACC2D1N0_DIPCM</name>
<evidence type="ECO:0000313" key="2">
    <source>
        <dbReference type="Proteomes" id="UP001162992"/>
    </source>
</evidence>
<evidence type="ECO:0000313" key="1">
    <source>
        <dbReference type="EMBL" id="KAJ7548064.1"/>
    </source>
</evidence>
<comment type="caution">
    <text evidence="1">The sequence shown here is derived from an EMBL/GenBank/DDBJ whole genome shotgun (WGS) entry which is preliminary data.</text>
</comment>
<dbReference type="EMBL" id="CM055099">
    <property type="protein sequence ID" value="KAJ7548064.1"/>
    <property type="molecule type" value="Genomic_DNA"/>
</dbReference>
<organism evidence="1 2">
    <name type="scientific">Diphasiastrum complanatum</name>
    <name type="common">Issler's clubmoss</name>
    <name type="synonym">Lycopodium complanatum</name>
    <dbReference type="NCBI Taxonomy" id="34168"/>
    <lineage>
        <taxon>Eukaryota</taxon>
        <taxon>Viridiplantae</taxon>
        <taxon>Streptophyta</taxon>
        <taxon>Embryophyta</taxon>
        <taxon>Tracheophyta</taxon>
        <taxon>Lycopodiopsida</taxon>
        <taxon>Lycopodiales</taxon>
        <taxon>Lycopodiaceae</taxon>
        <taxon>Lycopodioideae</taxon>
        <taxon>Diphasiastrum</taxon>
    </lineage>
</organism>
<sequence>MAMAFVEDEMRPDYSAEPSMSYKTSVATSLFSQGKEAYKNGTFQIDAEVKLQVFLDDSPSELRSTFAHGNLSTSDMKLQLRSKGDQNTQSLNVENEGSVEDDNDKKRLEGKELTGSYSGNLETGSVENIDVTASQRVGGKRRRGAKRRKKRRETKDVLLSPRGRKKRKMTEDVLDIPPGRERCRRSDGKQWQCSGVALEGKAWCEKHFNYYQEKGRKDEVGSRVGKRRSKKKRKLDEPKVEGVTDNRNTSILNKQANLSPGTSFEKVVSHEVPTTCASEKDSISLDGGSFPTENIKKKARKPHHRTSQKNSGIKQAQENRRVEEGLGNGAPKGDRQPTNLNDLTGSYSGSVPRAVAENIKKKARKNHIVSSQKSTVTDQAQESRVDERLGNGAAKGDRRPTKLSDETPVEAFLDVQEAKISMGKFGKDILVPEAPVSFQLPFDNGGNSRSPSRPSASDELTSKSGGKKKTRSELSLMCHQCQRNDKGAIISCLKCKRKRYCLCCVKKWYPDIKRDAFAKACPFCRGNCNCKACLRSDGPVMKSFEINDSEKVKYLSYLLVWILPYLKELNNEQKSELELEAKLQERLYPVIERASVQADERLVCDKCSTGIVDFHRSCPICNYDLCLRCCTEIREGLETGGMQVFGDTAAKSICNKDILETSDCTNDDQRKRGSSTDVEQNSLVEMQSSKHANPEECSRTLAQSSISKVSQGGCIACIQGCNAFLKLKTLYDSEMIARMERDVKDLVGELSIDRGKNNQQCTLCHSSDHEVVGSRSLRLAAQRKDAFDNHIYCPTSAEIENQGLKHFQRHWIRGEPVIVKDVLKATTGLSWEPMVMWRAFRETTKGKMVDEKKTVIAVDCLDWNEVEINIHQFFAGYEEGRMHKNGWPEILKLKDWPPKNFFGERLPRHEAEFINLLPMHAYTHPQSGLLNMATKLPKTALKPDLGPKTYIAYGICEELGRGDSVTKLHCDMSDAVNVLTHTSESKLPEWQWRKIEKARLKYEHELSSCTKKPLRRSLRSTLQEPEDYTINNPKISLVDTSSNDRVVSSELPRERVDVSTSTAPETTSNVEKVLVDSVSTAQMERCTIDNQYVPGIFNESQNADYKSELNSHSALKVPDGKLEDCSPELQADENTEKRTLSVSARYGGALWDIFRRQDVPKLKAYLIKHKDEFKHINNKPVRVVSHPIHDQTFYLNEEHKRKLKDEFQVEPWTFEQNIGEAVFIPAGCPHQVRNLKSCIKVALDFVSPENIQECIKLTNEFRCLPSDHRAKEDKLEVKKLILHGTIDAIHFLKCMKTKKASCLQQKKGSLCMKTKKGGKDGDAEHASLKAD</sequence>
<dbReference type="Proteomes" id="UP001162992">
    <property type="component" value="Chromosome 8"/>
</dbReference>
<keyword evidence="2" id="KW-1185">Reference proteome</keyword>
<accession>A0ACC2D1N0</accession>
<reference evidence="2" key="1">
    <citation type="journal article" date="2024" name="Proc. Natl. Acad. Sci. U.S.A.">
        <title>Extraordinary preservation of gene collinearity over three hundred million years revealed in homosporous lycophytes.</title>
        <authorList>
            <person name="Li C."/>
            <person name="Wickell D."/>
            <person name="Kuo L.Y."/>
            <person name="Chen X."/>
            <person name="Nie B."/>
            <person name="Liao X."/>
            <person name="Peng D."/>
            <person name="Ji J."/>
            <person name="Jenkins J."/>
            <person name="Williams M."/>
            <person name="Shu S."/>
            <person name="Plott C."/>
            <person name="Barry K."/>
            <person name="Rajasekar S."/>
            <person name="Grimwood J."/>
            <person name="Han X."/>
            <person name="Sun S."/>
            <person name="Hou Z."/>
            <person name="He W."/>
            <person name="Dai G."/>
            <person name="Sun C."/>
            <person name="Schmutz J."/>
            <person name="Leebens-Mack J.H."/>
            <person name="Li F.W."/>
            <person name="Wang L."/>
        </authorList>
    </citation>
    <scope>NUCLEOTIDE SEQUENCE [LARGE SCALE GENOMIC DNA]</scope>
    <source>
        <strain evidence="2">cv. PW_Plant_1</strain>
    </source>
</reference>
<gene>
    <name evidence="1" type="ORF">O6H91_08G115900</name>
</gene>
<protein>
    <submittedName>
        <fullName evidence="1">Uncharacterized protein</fullName>
    </submittedName>
</protein>